<protein>
    <submittedName>
        <fullName evidence="1">Uncharacterized protein</fullName>
    </submittedName>
</protein>
<keyword evidence="2" id="KW-1185">Reference proteome</keyword>
<dbReference type="Proteomes" id="UP001472677">
    <property type="component" value="Unassembled WGS sequence"/>
</dbReference>
<proteinExistence type="predicted"/>
<organism evidence="1 2">
    <name type="scientific">Hibiscus sabdariffa</name>
    <name type="common">roselle</name>
    <dbReference type="NCBI Taxonomy" id="183260"/>
    <lineage>
        <taxon>Eukaryota</taxon>
        <taxon>Viridiplantae</taxon>
        <taxon>Streptophyta</taxon>
        <taxon>Embryophyta</taxon>
        <taxon>Tracheophyta</taxon>
        <taxon>Spermatophyta</taxon>
        <taxon>Magnoliopsida</taxon>
        <taxon>eudicotyledons</taxon>
        <taxon>Gunneridae</taxon>
        <taxon>Pentapetalae</taxon>
        <taxon>rosids</taxon>
        <taxon>malvids</taxon>
        <taxon>Malvales</taxon>
        <taxon>Malvaceae</taxon>
        <taxon>Malvoideae</taxon>
        <taxon>Hibiscus</taxon>
    </lineage>
</organism>
<accession>A0ABR2G8G9</accession>
<name>A0ABR2G8G9_9ROSI</name>
<reference evidence="1 2" key="1">
    <citation type="journal article" date="2024" name="G3 (Bethesda)">
        <title>Genome assembly of Hibiscus sabdariffa L. provides insights into metabolisms of medicinal natural products.</title>
        <authorList>
            <person name="Kim T."/>
        </authorList>
    </citation>
    <scope>NUCLEOTIDE SEQUENCE [LARGE SCALE GENOMIC DNA]</scope>
    <source>
        <strain evidence="1">TK-2024</strain>
        <tissue evidence="1">Old leaves</tissue>
    </source>
</reference>
<sequence>MHSCLICPPSPIYYYCCICVKSVSEIFSVCENFVRKVNTIQGYAKGKNYVSEHLHDTALVLEHLHDPALVLEEYLVQEE</sequence>
<evidence type="ECO:0000313" key="2">
    <source>
        <dbReference type="Proteomes" id="UP001472677"/>
    </source>
</evidence>
<evidence type="ECO:0000313" key="1">
    <source>
        <dbReference type="EMBL" id="KAK8596874.1"/>
    </source>
</evidence>
<dbReference type="EMBL" id="JBBPBM010000002">
    <property type="protein sequence ID" value="KAK8596874.1"/>
    <property type="molecule type" value="Genomic_DNA"/>
</dbReference>
<comment type="caution">
    <text evidence="1">The sequence shown here is derived from an EMBL/GenBank/DDBJ whole genome shotgun (WGS) entry which is preliminary data.</text>
</comment>
<gene>
    <name evidence="1" type="ORF">V6N12_065353</name>
</gene>